<accession>A0A2T7A3V3</accession>
<dbReference type="EMBL" id="NESQ01000029">
    <property type="protein sequence ID" value="PUU82380.1"/>
    <property type="molecule type" value="Genomic_DNA"/>
</dbReference>
<organism evidence="1 2">
    <name type="scientific">Tuber borchii</name>
    <name type="common">White truffle</name>
    <dbReference type="NCBI Taxonomy" id="42251"/>
    <lineage>
        <taxon>Eukaryota</taxon>
        <taxon>Fungi</taxon>
        <taxon>Dikarya</taxon>
        <taxon>Ascomycota</taxon>
        <taxon>Pezizomycotina</taxon>
        <taxon>Pezizomycetes</taxon>
        <taxon>Pezizales</taxon>
        <taxon>Tuberaceae</taxon>
        <taxon>Tuber</taxon>
    </lineage>
</organism>
<reference evidence="1 2" key="1">
    <citation type="submission" date="2017-04" db="EMBL/GenBank/DDBJ databases">
        <title>Draft genome sequence of Tuber borchii Vittad., a whitish edible truffle.</title>
        <authorList>
            <consortium name="DOE Joint Genome Institute"/>
            <person name="Murat C."/>
            <person name="Kuo A."/>
            <person name="Barry K.W."/>
            <person name="Clum A."/>
            <person name="Dockter R.B."/>
            <person name="Fauchery L."/>
            <person name="Iotti M."/>
            <person name="Kohler A."/>
            <person name="Labutti K."/>
            <person name="Lindquist E.A."/>
            <person name="Lipzen A."/>
            <person name="Ohm R.A."/>
            <person name="Wang M."/>
            <person name="Grigoriev I.V."/>
            <person name="Zambonelli A."/>
            <person name="Martin F.M."/>
        </authorList>
    </citation>
    <scope>NUCLEOTIDE SEQUENCE [LARGE SCALE GENOMIC DNA]</scope>
    <source>
        <strain evidence="1 2">Tbo3840</strain>
    </source>
</reference>
<dbReference type="OrthoDB" id="3344950at2759"/>
<proteinExistence type="predicted"/>
<comment type="caution">
    <text evidence="1">The sequence shown here is derived from an EMBL/GenBank/DDBJ whole genome shotgun (WGS) entry which is preliminary data.</text>
</comment>
<evidence type="ECO:0000313" key="2">
    <source>
        <dbReference type="Proteomes" id="UP000244722"/>
    </source>
</evidence>
<dbReference type="Proteomes" id="UP000244722">
    <property type="component" value="Unassembled WGS sequence"/>
</dbReference>
<name>A0A2T7A3V3_TUBBO</name>
<dbReference type="AlphaFoldDB" id="A0A2T7A3V3"/>
<evidence type="ECO:0000313" key="1">
    <source>
        <dbReference type="EMBL" id="PUU82380.1"/>
    </source>
</evidence>
<sequence length="141" mass="15829">MASTETCQLNEAHPPKERSIEVFSAVLPEIKSQLLSLRHLHPPAYFDAVKDLSDNDLTSFTVDNLENVRVGTTAYGMHIFGKIQLPKSDDGYIHVRVFVGGGEADKCSVHCIHIEAKENAEGGKEFRAIMKKEDELKWFNE</sequence>
<protein>
    <submittedName>
        <fullName evidence="1">Uncharacterized protein</fullName>
    </submittedName>
</protein>
<keyword evidence="2" id="KW-1185">Reference proteome</keyword>
<gene>
    <name evidence="1" type="ORF">B9Z19DRAFT_1075099</name>
</gene>